<organism evidence="8 9">
    <name type="scientific">Timema podura</name>
    <name type="common">Walking stick</name>
    <dbReference type="NCBI Taxonomy" id="61482"/>
    <lineage>
        <taxon>Eukaryota</taxon>
        <taxon>Metazoa</taxon>
        <taxon>Ecdysozoa</taxon>
        <taxon>Arthropoda</taxon>
        <taxon>Hexapoda</taxon>
        <taxon>Insecta</taxon>
        <taxon>Pterygota</taxon>
        <taxon>Neoptera</taxon>
        <taxon>Polyneoptera</taxon>
        <taxon>Phasmatodea</taxon>
        <taxon>Timematodea</taxon>
        <taxon>Timematoidea</taxon>
        <taxon>Timematidae</taxon>
        <taxon>Timema</taxon>
    </lineage>
</organism>
<dbReference type="Proteomes" id="UP001153148">
    <property type="component" value="Unassembled WGS sequence"/>
</dbReference>
<dbReference type="InterPro" id="IPR003171">
    <property type="entry name" value="Mehydrof_redctse-like"/>
</dbReference>
<dbReference type="EMBL" id="CAJPIN010050570">
    <property type="protein sequence ID" value="CAG2066114.1"/>
    <property type="molecule type" value="Genomic_DNA"/>
</dbReference>
<protein>
    <recommendedName>
        <fullName evidence="10">Methylenetetrahydrofolate reductase (NAD(P)H)</fullName>
    </recommendedName>
</protein>
<dbReference type="InterPro" id="IPR029041">
    <property type="entry name" value="FAD-linked_oxidoreductase-like"/>
</dbReference>
<feature type="non-terminal residue" evidence="8">
    <location>
        <position position="164"/>
    </location>
</feature>
<evidence type="ECO:0000256" key="2">
    <source>
        <dbReference type="ARBA" id="ARBA00004777"/>
    </source>
</evidence>
<keyword evidence="9" id="KW-1185">Reference proteome</keyword>
<evidence type="ECO:0008006" key="10">
    <source>
        <dbReference type="Google" id="ProtNLM"/>
    </source>
</evidence>
<keyword evidence="5" id="KW-0274">FAD</keyword>
<dbReference type="Gene3D" id="3.20.20.220">
    <property type="match status" value="1"/>
</dbReference>
<gene>
    <name evidence="8" type="ORF">TPAB3V08_LOCUS13057</name>
</gene>
<proteinExistence type="inferred from homology"/>
<evidence type="ECO:0000256" key="1">
    <source>
        <dbReference type="ARBA" id="ARBA00001974"/>
    </source>
</evidence>
<comment type="cofactor">
    <cofactor evidence="1">
        <name>FAD</name>
        <dbReference type="ChEBI" id="CHEBI:57692"/>
    </cofactor>
</comment>
<evidence type="ECO:0000313" key="8">
    <source>
        <dbReference type="EMBL" id="CAG2066114.1"/>
    </source>
</evidence>
<evidence type="ECO:0000256" key="6">
    <source>
        <dbReference type="ARBA" id="ARBA00023002"/>
    </source>
</evidence>
<comment type="pathway">
    <text evidence="2 7">One-carbon metabolism; tetrahydrofolate interconversion.</text>
</comment>
<evidence type="ECO:0000256" key="7">
    <source>
        <dbReference type="RuleBase" id="RU004254"/>
    </source>
</evidence>
<dbReference type="Pfam" id="PF02219">
    <property type="entry name" value="MTHFR"/>
    <property type="match status" value="1"/>
</dbReference>
<sequence>MYRTTDHAIRIDWRFFQQVIAPSSVEDIQSCQASFSAVTWHLETPYLLKPREIPALRLATLLVNSKLVGPNSVLLHLSSVGLTECDVRDILNNAKENRICNIFALRGDNECGSKYRGGFAHAVDLVKFIRREFGDYFTICVAGYPLGHPEATSYQQDLIHLKEK</sequence>
<evidence type="ECO:0000256" key="4">
    <source>
        <dbReference type="ARBA" id="ARBA00022630"/>
    </source>
</evidence>
<keyword evidence="4" id="KW-0285">Flavoprotein</keyword>
<reference evidence="8" key="1">
    <citation type="submission" date="2021-03" db="EMBL/GenBank/DDBJ databases">
        <authorList>
            <person name="Tran Van P."/>
        </authorList>
    </citation>
    <scope>NUCLEOTIDE SEQUENCE</scope>
</reference>
<accession>A0ABN7PEB4</accession>
<evidence type="ECO:0000256" key="3">
    <source>
        <dbReference type="ARBA" id="ARBA00006743"/>
    </source>
</evidence>
<name>A0ABN7PEB4_TIMPD</name>
<dbReference type="SUPFAM" id="SSF51730">
    <property type="entry name" value="FAD-linked oxidoreductase"/>
    <property type="match status" value="1"/>
</dbReference>
<dbReference type="PANTHER" id="PTHR45754">
    <property type="entry name" value="METHYLENETETRAHYDROFOLATE REDUCTASE"/>
    <property type="match status" value="1"/>
</dbReference>
<evidence type="ECO:0000256" key="5">
    <source>
        <dbReference type="ARBA" id="ARBA00022827"/>
    </source>
</evidence>
<keyword evidence="6" id="KW-0560">Oxidoreductase</keyword>
<dbReference type="PANTHER" id="PTHR45754:SF3">
    <property type="entry name" value="METHYLENETETRAHYDROFOLATE REDUCTASE (NADPH)"/>
    <property type="match status" value="1"/>
</dbReference>
<evidence type="ECO:0000313" key="9">
    <source>
        <dbReference type="Proteomes" id="UP001153148"/>
    </source>
</evidence>
<comment type="similarity">
    <text evidence="3">Belongs to the methylenetetrahydrofolate reductase family.</text>
</comment>
<comment type="caution">
    <text evidence="8">The sequence shown here is derived from an EMBL/GenBank/DDBJ whole genome shotgun (WGS) entry which is preliminary data.</text>
</comment>